<dbReference type="InterPro" id="IPR036640">
    <property type="entry name" value="ABC1_TM_sf"/>
</dbReference>
<dbReference type="SUPFAM" id="SSF52540">
    <property type="entry name" value="P-loop containing nucleoside triphosphate hydrolases"/>
    <property type="match status" value="1"/>
</dbReference>
<evidence type="ECO:0000313" key="13">
    <source>
        <dbReference type="EMBL" id="HIR89794.1"/>
    </source>
</evidence>
<dbReference type="InterPro" id="IPR017871">
    <property type="entry name" value="ABC_transporter-like_CS"/>
</dbReference>
<dbReference type="EMBL" id="DVHN01000180">
    <property type="protein sequence ID" value="HIR89794.1"/>
    <property type="molecule type" value="Genomic_DNA"/>
</dbReference>
<evidence type="ECO:0000256" key="7">
    <source>
        <dbReference type="ARBA" id="ARBA00022989"/>
    </source>
</evidence>
<dbReference type="InterPro" id="IPR027417">
    <property type="entry name" value="P-loop_NTPase"/>
</dbReference>
<dbReference type="PROSITE" id="PS50893">
    <property type="entry name" value="ABC_TRANSPORTER_2"/>
    <property type="match status" value="1"/>
</dbReference>
<feature type="transmembrane region" description="Helical" evidence="10">
    <location>
        <begin position="452"/>
        <end position="474"/>
    </location>
</feature>
<evidence type="ECO:0000256" key="10">
    <source>
        <dbReference type="SAM" id="Phobius"/>
    </source>
</evidence>
<protein>
    <submittedName>
        <fullName evidence="13">ABC transporter ATP-binding protein</fullName>
    </submittedName>
</protein>
<dbReference type="Pfam" id="PF00005">
    <property type="entry name" value="ABC_tran"/>
    <property type="match status" value="1"/>
</dbReference>
<reference evidence="13" key="2">
    <citation type="journal article" date="2021" name="PeerJ">
        <title>Extensive microbial diversity within the chicken gut microbiome revealed by metagenomics and culture.</title>
        <authorList>
            <person name="Gilroy R."/>
            <person name="Ravi A."/>
            <person name="Getino M."/>
            <person name="Pursley I."/>
            <person name="Horton D.L."/>
            <person name="Alikhan N.F."/>
            <person name="Baker D."/>
            <person name="Gharbi K."/>
            <person name="Hall N."/>
            <person name="Watson M."/>
            <person name="Adriaenssens E.M."/>
            <person name="Foster-Nyarko E."/>
            <person name="Jarju S."/>
            <person name="Secka A."/>
            <person name="Antonio M."/>
            <person name="Oren A."/>
            <person name="Chaudhuri R.R."/>
            <person name="La Ragione R."/>
            <person name="Hildebrand F."/>
            <person name="Pallen M.J."/>
        </authorList>
    </citation>
    <scope>NUCLEOTIDE SEQUENCE</scope>
    <source>
        <strain evidence="13">ChiW13-3771</strain>
    </source>
</reference>
<reference evidence="13" key="1">
    <citation type="submission" date="2020-10" db="EMBL/GenBank/DDBJ databases">
        <authorList>
            <person name="Gilroy R."/>
        </authorList>
    </citation>
    <scope>NUCLEOTIDE SEQUENCE</scope>
    <source>
        <strain evidence="13">ChiW13-3771</strain>
    </source>
</reference>
<dbReference type="PANTHER" id="PTHR43394:SF1">
    <property type="entry name" value="ATP-BINDING CASSETTE SUB-FAMILY B MEMBER 10, MITOCHONDRIAL"/>
    <property type="match status" value="1"/>
</dbReference>
<feature type="domain" description="ABC transmembrane type-1" evidence="12">
    <location>
        <begin position="224"/>
        <end position="476"/>
    </location>
</feature>
<keyword evidence="2" id="KW-0813">Transport</keyword>
<proteinExistence type="predicted"/>
<evidence type="ECO:0000259" key="11">
    <source>
        <dbReference type="PROSITE" id="PS50893"/>
    </source>
</evidence>
<dbReference type="InterPro" id="IPR039421">
    <property type="entry name" value="Type_1_exporter"/>
</dbReference>
<comment type="caution">
    <text evidence="13">The sequence shown here is derived from an EMBL/GenBank/DDBJ whole genome shotgun (WGS) entry which is preliminary data.</text>
</comment>
<dbReference type="SMART" id="SM00382">
    <property type="entry name" value="AAA"/>
    <property type="match status" value="1"/>
</dbReference>
<dbReference type="Proteomes" id="UP000824201">
    <property type="component" value="Unassembled WGS sequence"/>
</dbReference>
<gene>
    <name evidence="13" type="ORF">IAC96_12690</name>
</gene>
<evidence type="ECO:0000256" key="4">
    <source>
        <dbReference type="ARBA" id="ARBA00022692"/>
    </source>
</evidence>
<evidence type="ECO:0000256" key="1">
    <source>
        <dbReference type="ARBA" id="ARBA00004651"/>
    </source>
</evidence>
<dbReference type="InterPro" id="IPR003593">
    <property type="entry name" value="AAA+_ATPase"/>
</dbReference>
<keyword evidence="5" id="KW-0547">Nucleotide-binding</keyword>
<feature type="domain" description="ABC transporter" evidence="11">
    <location>
        <begin position="511"/>
        <end position="746"/>
    </location>
</feature>
<feature type="transmembrane region" description="Helical" evidence="10">
    <location>
        <begin position="420"/>
        <end position="440"/>
    </location>
</feature>
<evidence type="ECO:0000313" key="14">
    <source>
        <dbReference type="Proteomes" id="UP000824201"/>
    </source>
</evidence>
<dbReference type="Pfam" id="PF00664">
    <property type="entry name" value="ABC_membrane"/>
    <property type="match status" value="1"/>
</dbReference>
<feature type="transmembrane region" description="Helical" evidence="10">
    <location>
        <begin position="303"/>
        <end position="327"/>
    </location>
</feature>
<feature type="transmembrane region" description="Helical" evidence="10">
    <location>
        <begin position="333"/>
        <end position="355"/>
    </location>
</feature>
<feature type="region of interest" description="Disordered" evidence="9">
    <location>
        <begin position="754"/>
        <end position="783"/>
    </location>
</feature>
<evidence type="ECO:0000256" key="9">
    <source>
        <dbReference type="SAM" id="MobiDB-lite"/>
    </source>
</evidence>
<evidence type="ECO:0000256" key="3">
    <source>
        <dbReference type="ARBA" id="ARBA00022475"/>
    </source>
</evidence>
<evidence type="ECO:0000256" key="6">
    <source>
        <dbReference type="ARBA" id="ARBA00022840"/>
    </source>
</evidence>
<dbReference type="InterPro" id="IPR011527">
    <property type="entry name" value="ABC1_TM_dom"/>
</dbReference>
<organism evidence="13 14">
    <name type="scientific">Candidatus Fimimorpha faecalis</name>
    <dbReference type="NCBI Taxonomy" id="2840824"/>
    <lineage>
        <taxon>Bacteria</taxon>
        <taxon>Bacillati</taxon>
        <taxon>Bacillota</taxon>
        <taxon>Clostridia</taxon>
        <taxon>Eubacteriales</taxon>
        <taxon>Candidatus Fimimorpha</taxon>
    </lineage>
</organism>
<dbReference type="GO" id="GO:0005886">
    <property type="term" value="C:plasma membrane"/>
    <property type="evidence" value="ECO:0007669"/>
    <property type="project" value="UniProtKB-SubCell"/>
</dbReference>
<dbReference type="PANTHER" id="PTHR43394">
    <property type="entry name" value="ATP-DEPENDENT PERMEASE MDL1, MITOCHONDRIAL"/>
    <property type="match status" value="1"/>
</dbReference>
<evidence type="ECO:0000259" key="12">
    <source>
        <dbReference type="PROSITE" id="PS50929"/>
    </source>
</evidence>
<evidence type="ECO:0000256" key="2">
    <source>
        <dbReference type="ARBA" id="ARBA00022448"/>
    </source>
</evidence>
<keyword evidence="8 10" id="KW-0472">Membrane</keyword>
<dbReference type="GO" id="GO:0016887">
    <property type="term" value="F:ATP hydrolysis activity"/>
    <property type="evidence" value="ECO:0007669"/>
    <property type="project" value="InterPro"/>
</dbReference>
<evidence type="ECO:0000256" key="8">
    <source>
        <dbReference type="ARBA" id="ARBA00023136"/>
    </source>
</evidence>
<name>A0A9D1EGE5_9FIRM</name>
<dbReference type="FunFam" id="3.40.50.300:FF:000854">
    <property type="entry name" value="Multidrug ABC transporter ATP-binding protein"/>
    <property type="match status" value="1"/>
</dbReference>
<dbReference type="GO" id="GO:0015421">
    <property type="term" value="F:ABC-type oligopeptide transporter activity"/>
    <property type="evidence" value="ECO:0007669"/>
    <property type="project" value="TreeGrafter"/>
</dbReference>
<sequence length="783" mass="87754">MLKLMKYLKGSVKSIFLIILLLVLQAFCDLSLPSYTSNIVNIGIQQGGVDSHVPEVIREEQMEKITIFIEEKDQKLVEDSFELLEEDDYSKSEWEKLEKKYPALEEESLYQLKSSIKDEELQELADALKTPEMMVSFLSADGEEAEAMRDQMISQIKQSLPKKTKLPEDMDIFELLGQLPEEAIEAMTEQAEEQMSTMSDSIIEQMAAAFVKSEYEAIGMDMQALQNQYLLITGAKMLGLSLLMMAASILVTLAAAKVAATLGKDLRGQVFERVLSFSNAEFDRFSTASLITRTTNDIQQVQMLVVMMLRMLFYAPIIGIGGVFKVFHTNTSMAWIIAVAVIAITCVIGFLFFVVMPKFQILQKLVDRLNLVTREILSGIMVIRAFSREKYEEKRFDKANRELMGTNLFVNRVMSMMMPMMMLIMNLITVMIVWFGAKGIDVGQMQVGDMMAFITYTMQIIMAFLMIAMMSIMLPRALVSVNRIDEVLNTNSSIVEKAQAKELSSEQKGVVCFEHVNFAYPDADEDVLHDIHFTARPGETTAIIGSTGCGKSTLVQLIPRFFDVTSGKITVDGVDVRDAKIKELREAIGYVPQKGLLFSGTIESNIKFAHDDITDEQMKKAAEIAQAEDFILKKEDQYQDAIAQGGSNVSGGQKQRLSIARAIAKNPEIYIFDDSFSALDYKTDVALRRALKEETKDATVIIVAQRISTILHADQIIVLDEGRIAGIGTHEELLKNCEVYYQIASSQLSEQELKNAISNQEEKQQEITSENATVNEEGGADHE</sequence>
<comment type="subcellular location">
    <subcellularLocation>
        <location evidence="1">Cell membrane</location>
        <topology evidence="1">Multi-pass membrane protein</topology>
    </subcellularLocation>
</comment>
<keyword evidence="3" id="KW-1003">Cell membrane</keyword>
<feature type="transmembrane region" description="Helical" evidence="10">
    <location>
        <begin position="237"/>
        <end position="260"/>
    </location>
</feature>
<accession>A0A9D1EGE5</accession>
<dbReference type="Gene3D" id="1.20.1560.10">
    <property type="entry name" value="ABC transporter type 1, transmembrane domain"/>
    <property type="match status" value="1"/>
</dbReference>
<dbReference type="CDD" id="cd18548">
    <property type="entry name" value="ABC_6TM_Tm287_like"/>
    <property type="match status" value="1"/>
</dbReference>
<dbReference type="GO" id="GO:0005524">
    <property type="term" value="F:ATP binding"/>
    <property type="evidence" value="ECO:0007669"/>
    <property type="project" value="UniProtKB-KW"/>
</dbReference>
<keyword evidence="6 13" id="KW-0067">ATP-binding</keyword>
<dbReference type="PROSITE" id="PS50929">
    <property type="entry name" value="ABC_TM1F"/>
    <property type="match status" value="1"/>
</dbReference>
<keyword evidence="4 10" id="KW-0812">Transmembrane</keyword>
<dbReference type="AlphaFoldDB" id="A0A9D1EGE5"/>
<dbReference type="SUPFAM" id="SSF90123">
    <property type="entry name" value="ABC transporter transmembrane region"/>
    <property type="match status" value="1"/>
</dbReference>
<dbReference type="InterPro" id="IPR003439">
    <property type="entry name" value="ABC_transporter-like_ATP-bd"/>
</dbReference>
<evidence type="ECO:0000256" key="5">
    <source>
        <dbReference type="ARBA" id="ARBA00022741"/>
    </source>
</evidence>
<dbReference type="Gene3D" id="3.40.50.300">
    <property type="entry name" value="P-loop containing nucleotide triphosphate hydrolases"/>
    <property type="match status" value="1"/>
</dbReference>
<keyword evidence="7 10" id="KW-1133">Transmembrane helix</keyword>
<dbReference type="PROSITE" id="PS00211">
    <property type="entry name" value="ABC_TRANSPORTER_1"/>
    <property type="match status" value="1"/>
</dbReference>